<protein>
    <submittedName>
        <fullName evidence="1">Uncharacterized protein</fullName>
    </submittedName>
</protein>
<evidence type="ECO:0000313" key="1">
    <source>
        <dbReference type="EMBL" id="MBD2800664.1"/>
    </source>
</evidence>
<sequence>MSDHQVGNIVYQVSMDVAQLLSTQRQLDSRLGQVEQRFNQTGRSVQGAEKALLSLSRAATAVTAALSVEKIASYADAWVVANNKLVNAMKANETLAEITERVFNIVQNSRAVSGISHH</sequence>
<dbReference type="Proteomes" id="UP001193920">
    <property type="component" value="Unassembled WGS sequence"/>
</dbReference>
<accession>A0AAW3YUH4</accession>
<reference evidence="1" key="1">
    <citation type="submission" date="2020-09" db="EMBL/GenBank/DDBJ databases">
        <authorList>
            <person name="Palma L."/>
            <person name="Caballero P."/>
            <person name="Berry C."/>
            <person name="Del Valle E."/>
        </authorList>
    </citation>
    <scope>NUCLEOTIDE SEQUENCE</scope>
    <source>
        <strain evidence="1">M</strain>
    </source>
</reference>
<dbReference type="AlphaFoldDB" id="A0AAW3YUH4"/>
<reference evidence="1" key="2">
    <citation type="journal article" date="2024" name="Toxins">
        <title>Genome Sequence Analysis of Native Xenorhabdus Strains Isolated from Entomopathogenic Nematodes in Argentina.</title>
        <authorList>
            <person name="Palma L."/>
            <person name="Frizzo L."/>
            <person name="Kaiser S."/>
            <person name="Berry C."/>
            <person name="Caballero P."/>
            <person name="Bode H.B."/>
            <person name="Del Valle E.E."/>
        </authorList>
    </citation>
    <scope>NUCLEOTIDE SEQUENCE</scope>
    <source>
        <strain evidence="1">M</strain>
    </source>
</reference>
<gene>
    <name evidence="1" type="ORF">ID854_09420</name>
</gene>
<proteinExistence type="predicted"/>
<organism evidence="1">
    <name type="scientific">Xenorhabdus szentirmaii</name>
    <dbReference type="NCBI Taxonomy" id="290112"/>
    <lineage>
        <taxon>Bacteria</taxon>
        <taxon>Pseudomonadati</taxon>
        <taxon>Pseudomonadota</taxon>
        <taxon>Gammaproteobacteria</taxon>
        <taxon>Enterobacterales</taxon>
        <taxon>Morganellaceae</taxon>
        <taxon>Xenorhabdus</taxon>
    </lineage>
</organism>
<dbReference type="EMBL" id="JACXBF010000203">
    <property type="protein sequence ID" value="MBD2800664.1"/>
    <property type="molecule type" value="Genomic_DNA"/>
</dbReference>
<comment type="caution">
    <text evidence="1">The sequence shown here is derived from an EMBL/GenBank/DDBJ whole genome shotgun (WGS) entry which is preliminary data.</text>
</comment>
<dbReference type="RefSeq" id="WP_323860065.1">
    <property type="nucleotide sequence ID" value="NZ_JACXBF010000203.1"/>
</dbReference>
<name>A0AAW3YUH4_9GAMM</name>